<dbReference type="InterPro" id="IPR011611">
    <property type="entry name" value="PfkB_dom"/>
</dbReference>
<dbReference type="Gene3D" id="3.40.1190.20">
    <property type="match status" value="1"/>
</dbReference>
<dbReference type="GO" id="GO:0046872">
    <property type="term" value="F:metal ion binding"/>
    <property type="evidence" value="ECO:0007669"/>
    <property type="project" value="UniProtKB-KW"/>
</dbReference>
<dbReference type="GO" id="GO:0004730">
    <property type="term" value="F:pseudouridylate synthase activity"/>
    <property type="evidence" value="ECO:0007669"/>
    <property type="project" value="TreeGrafter"/>
</dbReference>
<evidence type="ECO:0000313" key="3">
    <source>
        <dbReference type="EMBL" id="CRK98928.1"/>
    </source>
</evidence>
<accession>A0A1J1IFD5</accession>
<organism evidence="3 4">
    <name type="scientific">Clunio marinus</name>
    <dbReference type="NCBI Taxonomy" id="568069"/>
    <lineage>
        <taxon>Eukaryota</taxon>
        <taxon>Metazoa</taxon>
        <taxon>Ecdysozoa</taxon>
        <taxon>Arthropoda</taxon>
        <taxon>Hexapoda</taxon>
        <taxon>Insecta</taxon>
        <taxon>Pterygota</taxon>
        <taxon>Neoptera</taxon>
        <taxon>Endopterygota</taxon>
        <taxon>Diptera</taxon>
        <taxon>Nematocera</taxon>
        <taxon>Chironomoidea</taxon>
        <taxon>Chironomidae</taxon>
        <taxon>Clunio</taxon>
    </lineage>
</organism>
<dbReference type="GO" id="GO:0005737">
    <property type="term" value="C:cytoplasm"/>
    <property type="evidence" value="ECO:0007669"/>
    <property type="project" value="TreeGrafter"/>
</dbReference>
<protein>
    <submittedName>
        <fullName evidence="3">CLUMA_CG011970, isoform A</fullName>
    </submittedName>
</protein>
<dbReference type="STRING" id="568069.A0A1J1IFD5"/>
<dbReference type="SUPFAM" id="SSF53613">
    <property type="entry name" value="Ribokinase-like"/>
    <property type="match status" value="1"/>
</dbReference>
<dbReference type="OrthoDB" id="198885at2759"/>
<dbReference type="CDD" id="cd01941">
    <property type="entry name" value="YeiC_kinase_like"/>
    <property type="match status" value="1"/>
</dbReference>
<keyword evidence="1" id="KW-0479">Metal-binding</keyword>
<dbReference type="AlphaFoldDB" id="A0A1J1IFD5"/>
<reference evidence="3 4" key="1">
    <citation type="submission" date="2015-04" db="EMBL/GenBank/DDBJ databases">
        <authorList>
            <person name="Syromyatnikov M.Y."/>
            <person name="Popov V.N."/>
        </authorList>
    </citation>
    <scope>NUCLEOTIDE SEQUENCE [LARGE SCALE GENOMIC DNA]</scope>
</reference>
<gene>
    <name evidence="3" type="primary">putative Pseudouridine kinase</name>
    <name evidence="3" type="ORF">CLUMA_CG011970</name>
</gene>
<dbReference type="PANTHER" id="PTHR42909">
    <property type="entry name" value="ZGC:136858"/>
    <property type="match status" value="1"/>
</dbReference>
<name>A0A1J1IFD5_9DIPT</name>
<evidence type="ECO:0000313" key="4">
    <source>
        <dbReference type="Proteomes" id="UP000183832"/>
    </source>
</evidence>
<dbReference type="GO" id="GO:0016798">
    <property type="term" value="F:hydrolase activity, acting on glycosyl bonds"/>
    <property type="evidence" value="ECO:0007669"/>
    <property type="project" value="TreeGrafter"/>
</dbReference>
<evidence type="ECO:0000259" key="2">
    <source>
        <dbReference type="Pfam" id="PF00294"/>
    </source>
</evidence>
<keyword evidence="4" id="KW-1185">Reference proteome</keyword>
<dbReference type="Pfam" id="PF00294">
    <property type="entry name" value="PfkB"/>
    <property type="match status" value="1"/>
</dbReference>
<dbReference type="PANTHER" id="PTHR42909:SF1">
    <property type="entry name" value="CARBOHYDRATE KINASE PFKB DOMAIN-CONTAINING PROTEIN"/>
    <property type="match status" value="1"/>
</dbReference>
<dbReference type="EMBL" id="CVRI01000048">
    <property type="protein sequence ID" value="CRK98928.1"/>
    <property type="molecule type" value="Genomic_DNA"/>
</dbReference>
<evidence type="ECO:0000256" key="1">
    <source>
        <dbReference type="ARBA" id="ARBA00022723"/>
    </source>
</evidence>
<dbReference type="GO" id="GO:0006796">
    <property type="term" value="P:phosphate-containing compound metabolic process"/>
    <property type="evidence" value="ECO:0007669"/>
    <property type="project" value="UniProtKB-ARBA"/>
</dbReference>
<feature type="non-terminal residue" evidence="3">
    <location>
        <position position="1"/>
    </location>
</feature>
<feature type="domain" description="Carbohydrate kinase PfkB" evidence="2">
    <location>
        <begin position="7"/>
        <end position="307"/>
    </location>
</feature>
<sequence>LNGATYKSETKFSGGGVGRNIAEGLQKLNGAVMLISAFGNDQNGDFLRKTLPDHATVGSQISDTSPTANCAVILDRSGDCKLCAGDMTIHAEITPDVIKRNEKLFIKTPLICIDSNLSIEAMETILLLAKRLHKPVFYEPTDMSLAGKPFKLDRDCYEQIKFISPNLQELRSIAVALKLSSDFDSHSQIEKEFKTVVKEQDDDFREIVELCDALQDRIDNIVVTAGSRGVVVQRRRGRNAFFNSDFIYVNDKMEEKGCRYYPGEPLDQIVNASGAGDAFAAGFIAGMLSHKPEEICVSIGLHAATSALMSTRAVPKTFFDRGHQCWSTPAVFKTLT</sequence>
<proteinExistence type="predicted"/>
<dbReference type="Proteomes" id="UP000183832">
    <property type="component" value="Unassembled WGS sequence"/>
</dbReference>
<dbReference type="InterPro" id="IPR029056">
    <property type="entry name" value="Ribokinase-like"/>
</dbReference>